<comment type="caution">
    <text evidence="1">The sequence shown here is derived from an EMBL/GenBank/DDBJ whole genome shotgun (WGS) entry which is preliminary data.</text>
</comment>
<gene>
    <name evidence="1" type="ORF">SLEP1_g1683</name>
</gene>
<evidence type="ECO:0000313" key="2">
    <source>
        <dbReference type="Proteomes" id="UP001054252"/>
    </source>
</evidence>
<dbReference type="Proteomes" id="UP001054252">
    <property type="component" value="Unassembled WGS sequence"/>
</dbReference>
<sequence>MIPFDRFPKKTSRTTILKLCTSASGEAFQAKPTSGAKYPRVPASMVVTRCFGAVSPARNHPDEH</sequence>
<reference evidence="1 2" key="1">
    <citation type="journal article" date="2021" name="Commun. Biol.">
        <title>The genome of Shorea leprosula (Dipterocarpaceae) highlights the ecological relevance of drought in aseasonal tropical rainforests.</title>
        <authorList>
            <person name="Ng K.K.S."/>
            <person name="Kobayashi M.J."/>
            <person name="Fawcett J.A."/>
            <person name="Hatakeyama M."/>
            <person name="Paape T."/>
            <person name="Ng C.H."/>
            <person name="Ang C.C."/>
            <person name="Tnah L.H."/>
            <person name="Lee C.T."/>
            <person name="Nishiyama T."/>
            <person name="Sese J."/>
            <person name="O'Brien M.J."/>
            <person name="Copetti D."/>
            <person name="Mohd Noor M.I."/>
            <person name="Ong R.C."/>
            <person name="Putra M."/>
            <person name="Sireger I.Z."/>
            <person name="Indrioko S."/>
            <person name="Kosugi Y."/>
            <person name="Izuno A."/>
            <person name="Isagi Y."/>
            <person name="Lee S.L."/>
            <person name="Shimizu K.K."/>
        </authorList>
    </citation>
    <scope>NUCLEOTIDE SEQUENCE [LARGE SCALE GENOMIC DNA]</scope>
    <source>
        <strain evidence="1">214</strain>
    </source>
</reference>
<accession>A0AAV5HP35</accession>
<organism evidence="1 2">
    <name type="scientific">Rubroshorea leprosula</name>
    <dbReference type="NCBI Taxonomy" id="152421"/>
    <lineage>
        <taxon>Eukaryota</taxon>
        <taxon>Viridiplantae</taxon>
        <taxon>Streptophyta</taxon>
        <taxon>Embryophyta</taxon>
        <taxon>Tracheophyta</taxon>
        <taxon>Spermatophyta</taxon>
        <taxon>Magnoliopsida</taxon>
        <taxon>eudicotyledons</taxon>
        <taxon>Gunneridae</taxon>
        <taxon>Pentapetalae</taxon>
        <taxon>rosids</taxon>
        <taxon>malvids</taxon>
        <taxon>Malvales</taxon>
        <taxon>Dipterocarpaceae</taxon>
        <taxon>Rubroshorea</taxon>
    </lineage>
</organism>
<protein>
    <submittedName>
        <fullName evidence="1">Uncharacterized protein</fullName>
    </submittedName>
</protein>
<name>A0AAV5HP35_9ROSI</name>
<dbReference type="AlphaFoldDB" id="A0AAV5HP35"/>
<evidence type="ECO:0000313" key="1">
    <source>
        <dbReference type="EMBL" id="GKU87246.1"/>
    </source>
</evidence>
<keyword evidence="2" id="KW-1185">Reference proteome</keyword>
<dbReference type="EMBL" id="BPVZ01000002">
    <property type="protein sequence ID" value="GKU87246.1"/>
    <property type="molecule type" value="Genomic_DNA"/>
</dbReference>
<proteinExistence type="predicted"/>